<gene>
    <name evidence="1" type="ORF">E1963_11010</name>
</gene>
<dbReference type="InterPro" id="IPR032358">
    <property type="entry name" value="DUF4867"/>
</dbReference>
<keyword evidence="2" id="KW-1185">Reference proteome</keyword>
<dbReference type="RefSeq" id="WP_132277929.1">
    <property type="nucleotide sequence ID" value="NZ_JAOBST010000004.1"/>
</dbReference>
<accession>A0A4R4FDD9</accession>
<sequence length="205" mass="22515">MEIKNVNDESFKAYGHVMAEYDVCRLRKEMEHTPLPTDGVIYVPSVEELEALPAAECFRDMAYGGLPIQVGYCNGSNHALNALEYHRSSEINIAVTDLILLLGRQQDLEDDYTYDTSKAEAFFVPAGTVIEVYATTLHYAPCTASGSGFRCVVILPKGTNTELDFLVSKEGEGKLLAARNKWLIAHSEAEIEGAFCGLKGTNITV</sequence>
<dbReference type="Pfam" id="PF16161">
    <property type="entry name" value="DUF4867"/>
    <property type="match status" value="1"/>
</dbReference>
<comment type="caution">
    <text evidence="1">The sequence shown here is derived from an EMBL/GenBank/DDBJ whole genome shotgun (WGS) entry which is preliminary data.</text>
</comment>
<dbReference type="EMBL" id="SMMX01000008">
    <property type="protein sequence ID" value="TDA21525.1"/>
    <property type="molecule type" value="Genomic_DNA"/>
</dbReference>
<evidence type="ECO:0000313" key="2">
    <source>
        <dbReference type="Proteomes" id="UP000295710"/>
    </source>
</evidence>
<reference evidence="1 2" key="1">
    <citation type="journal article" date="2016" name="Nat. Microbiol.">
        <title>The Mouse Intestinal Bacterial Collection (miBC) provides host-specific insight into cultured diversity and functional potential of the gut microbiota.</title>
        <authorList>
            <person name="Lagkouvardos I."/>
            <person name="Pukall R."/>
            <person name="Abt B."/>
            <person name="Foesel B.U."/>
            <person name="Meier-Kolthoff J.P."/>
            <person name="Kumar N."/>
            <person name="Bresciani A."/>
            <person name="Martinez I."/>
            <person name="Just S."/>
            <person name="Ziegler C."/>
            <person name="Brugiroux S."/>
            <person name="Garzetti D."/>
            <person name="Wenning M."/>
            <person name="Bui T.P."/>
            <person name="Wang J."/>
            <person name="Hugenholtz F."/>
            <person name="Plugge C.M."/>
            <person name="Peterson D.A."/>
            <person name="Hornef M.W."/>
            <person name="Baines J.F."/>
            <person name="Smidt H."/>
            <person name="Walter J."/>
            <person name="Kristiansen K."/>
            <person name="Nielsen H.B."/>
            <person name="Haller D."/>
            <person name="Overmann J."/>
            <person name="Stecher B."/>
            <person name="Clavel T."/>
        </authorList>
    </citation>
    <scope>NUCLEOTIDE SEQUENCE [LARGE SCALE GENOMIC DNA]</scope>
    <source>
        <strain evidence="1 2">DSM 28560</strain>
    </source>
</reference>
<dbReference type="Proteomes" id="UP000295710">
    <property type="component" value="Unassembled WGS sequence"/>
</dbReference>
<name>A0A4R4FDD9_9FIRM</name>
<protein>
    <submittedName>
        <fullName evidence="1">DUF4867 family protein</fullName>
    </submittedName>
</protein>
<dbReference type="AlphaFoldDB" id="A0A4R4FDD9"/>
<organism evidence="1 2">
    <name type="scientific">Extibacter muris</name>
    <dbReference type="NCBI Taxonomy" id="1796622"/>
    <lineage>
        <taxon>Bacteria</taxon>
        <taxon>Bacillati</taxon>
        <taxon>Bacillota</taxon>
        <taxon>Clostridia</taxon>
        <taxon>Lachnospirales</taxon>
        <taxon>Lachnospiraceae</taxon>
        <taxon>Extibacter</taxon>
    </lineage>
</organism>
<proteinExistence type="predicted"/>
<evidence type="ECO:0000313" key="1">
    <source>
        <dbReference type="EMBL" id="TDA21525.1"/>
    </source>
</evidence>